<evidence type="ECO:0000313" key="4">
    <source>
        <dbReference type="Proteomes" id="UP001162972"/>
    </source>
</evidence>
<dbReference type="AlphaFoldDB" id="A0AAD6PKJ9"/>
<feature type="chain" id="PRO_5041919563" evidence="2">
    <location>
        <begin position="31"/>
        <end position="82"/>
    </location>
</feature>
<evidence type="ECO:0000256" key="2">
    <source>
        <dbReference type="SAM" id="SignalP"/>
    </source>
</evidence>
<proteinExistence type="predicted"/>
<evidence type="ECO:0000256" key="1">
    <source>
        <dbReference type="SAM" id="MobiDB-lite"/>
    </source>
</evidence>
<gene>
    <name evidence="3" type="ORF">OIU84_019082</name>
</gene>
<feature type="region of interest" description="Disordered" evidence="1">
    <location>
        <begin position="50"/>
        <end position="82"/>
    </location>
</feature>
<keyword evidence="4" id="KW-1185">Reference proteome</keyword>
<feature type="compositionally biased region" description="Basic and acidic residues" evidence="1">
    <location>
        <begin position="73"/>
        <end position="82"/>
    </location>
</feature>
<dbReference type="EMBL" id="JAPFFJ010000003">
    <property type="protein sequence ID" value="KAJ6431728.1"/>
    <property type="molecule type" value="Genomic_DNA"/>
</dbReference>
<accession>A0AAD6PKJ9</accession>
<sequence length="82" mass="8895">MAMSSLRAGLRLAFLLFVTVLAVLVSTGRCTRPIKDANFYHMLDNLLPRGPVPPSGPSPCHHSLGPYSQSESSHAEDYVICP</sequence>
<dbReference type="Proteomes" id="UP001162972">
    <property type="component" value="Chromosome 10"/>
</dbReference>
<keyword evidence="2" id="KW-0732">Signal</keyword>
<evidence type="ECO:0000313" key="3">
    <source>
        <dbReference type="EMBL" id="KAJ6431728.1"/>
    </source>
</evidence>
<reference evidence="3 4" key="1">
    <citation type="journal article" date="2023" name="Int. J. Mol. Sci.">
        <title>De Novo Assembly and Annotation of 11 Diverse Shrub Willow (Salix) Genomes Reveals Novel Gene Organization in Sex-Linked Regions.</title>
        <authorList>
            <person name="Hyden B."/>
            <person name="Feng K."/>
            <person name="Yates T.B."/>
            <person name="Jawdy S."/>
            <person name="Cereghino C."/>
            <person name="Smart L.B."/>
            <person name="Muchero W."/>
        </authorList>
    </citation>
    <scope>NUCLEOTIDE SEQUENCE [LARGE SCALE GENOMIC DNA]</scope>
    <source>
        <tissue evidence="3">Shoot tip</tissue>
    </source>
</reference>
<protein>
    <submittedName>
        <fullName evidence="3">Uncharacterized protein</fullName>
    </submittedName>
</protein>
<name>A0AAD6PKJ9_9ROSI</name>
<organism evidence="3 4">
    <name type="scientific">Salix udensis</name>
    <dbReference type="NCBI Taxonomy" id="889485"/>
    <lineage>
        <taxon>Eukaryota</taxon>
        <taxon>Viridiplantae</taxon>
        <taxon>Streptophyta</taxon>
        <taxon>Embryophyta</taxon>
        <taxon>Tracheophyta</taxon>
        <taxon>Spermatophyta</taxon>
        <taxon>Magnoliopsida</taxon>
        <taxon>eudicotyledons</taxon>
        <taxon>Gunneridae</taxon>
        <taxon>Pentapetalae</taxon>
        <taxon>rosids</taxon>
        <taxon>fabids</taxon>
        <taxon>Malpighiales</taxon>
        <taxon>Salicaceae</taxon>
        <taxon>Saliceae</taxon>
        <taxon>Salix</taxon>
    </lineage>
</organism>
<feature type="signal peptide" evidence="2">
    <location>
        <begin position="1"/>
        <end position="30"/>
    </location>
</feature>
<comment type="caution">
    <text evidence="3">The sequence shown here is derived from an EMBL/GenBank/DDBJ whole genome shotgun (WGS) entry which is preliminary data.</text>
</comment>